<dbReference type="InterPro" id="IPR052716">
    <property type="entry name" value="MOSC_domain"/>
</dbReference>
<dbReference type="PANTHER" id="PTHR36930">
    <property type="entry name" value="METAL-SULFUR CLUSTER BIOSYNTHESIS PROTEINS YUAD-RELATED"/>
    <property type="match status" value="1"/>
</dbReference>
<feature type="domain" description="MOSC" evidence="1">
    <location>
        <begin position="122"/>
        <end position="270"/>
    </location>
</feature>
<protein>
    <submittedName>
        <fullName evidence="2">MOSC domain-containing protein</fullName>
    </submittedName>
</protein>
<proteinExistence type="predicted"/>
<dbReference type="InterPro" id="IPR005303">
    <property type="entry name" value="MOCOS_middle"/>
</dbReference>
<sequence>MTSPSPRIVGLFRYPVKSLRGHPLDRAPVEPRGIAGDRRWMVIDHIGRFQTRREAPHMARFDVALDGDALILTHPDLGTHRVERPGDDAATIETKVWRDTISARLTPPDTAAFLSEAFGKPVRLVHQPDMSLRPADPRYAHADDHVSLADGFPFLVTTHASLEALNAQLAVPVGMDRFRPNIVIAGTQAWAEDRWRRIRIGAVTLRIAKPCTRCVITTQHPLTGEQEQGNDPLSTLRAMGRMAKGGIVFGQNAIADAPGEIAVGDAVEVLEEGESNLG</sequence>
<dbReference type="RefSeq" id="WP_187760058.1">
    <property type="nucleotide sequence ID" value="NZ_CP061038.1"/>
</dbReference>
<evidence type="ECO:0000259" key="1">
    <source>
        <dbReference type="PROSITE" id="PS51340"/>
    </source>
</evidence>
<evidence type="ECO:0000313" key="3">
    <source>
        <dbReference type="Proteomes" id="UP000516148"/>
    </source>
</evidence>
<dbReference type="SUPFAM" id="SSF141673">
    <property type="entry name" value="MOSC N-terminal domain-like"/>
    <property type="match status" value="1"/>
</dbReference>
<dbReference type="AlphaFoldDB" id="A0A7H0LDF8"/>
<dbReference type="InterPro" id="IPR011037">
    <property type="entry name" value="Pyrv_Knase-like_insert_dom_sf"/>
</dbReference>
<dbReference type="GO" id="GO:0030151">
    <property type="term" value="F:molybdenum ion binding"/>
    <property type="evidence" value="ECO:0007669"/>
    <property type="project" value="InterPro"/>
</dbReference>
<dbReference type="GO" id="GO:0003824">
    <property type="term" value="F:catalytic activity"/>
    <property type="evidence" value="ECO:0007669"/>
    <property type="project" value="InterPro"/>
</dbReference>
<dbReference type="GO" id="GO:0030170">
    <property type="term" value="F:pyridoxal phosphate binding"/>
    <property type="evidence" value="ECO:0007669"/>
    <property type="project" value="InterPro"/>
</dbReference>
<dbReference type="KEGG" id="spap:H3Z74_12875"/>
<dbReference type="PANTHER" id="PTHR36930:SF1">
    <property type="entry name" value="MOSC DOMAIN-CONTAINING PROTEIN"/>
    <property type="match status" value="1"/>
</dbReference>
<evidence type="ECO:0000313" key="2">
    <source>
        <dbReference type="EMBL" id="QNQ07711.1"/>
    </source>
</evidence>
<accession>A0A7H0LDF8</accession>
<reference evidence="2 3" key="1">
    <citation type="submission" date="2020-09" db="EMBL/GenBank/DDBJ databases">
        <title>Sphingomonas sp., a new species isolated from pork steak.</title>
        <authorList>
            <person name="Heidler von Heilborn D."/>
        </authorList>
    </citation>
    <scope>NUCLEOTIDE SEQUENCE [LARGE SCALE GENOMIC DNA]</scope>
    <source>
        <strain evidence="3">S8-3T</strain>
    </source>
</reference>
<dbReference type="Proteomes" id="UP000516148">
    <property type="component" value="Chromosome"/>
</dbReference>
<organism evidence="2 3">
    <name type="scientific">Sphingomonas alpina</name>
    <dbReference type="NCBI Taxonomy" id="653931"/>
    <lineage>
        <taxon>Bacteria</taxon>
        <taxon>Pseudomonadati</taxon>
        <taxon>Pseudomonadota</taxon>
        <taxon>Alphaproteobacteria</taxon>
        <taxon>Sphingomonadales</taxon>
        <taxon>Sphingomonadaceae</taxon>
        <taxon>Sphingomonas</taxon>
    </lineage>
</organism>
<name>A0A7H0LDF8_9SPHN</name>
<gene>
    <name evidence="2" type="ORF">H3Z74_12875</name>
</gene>
<dbReference type="EMBL" id="CP061038">
    <property type="protein sequence ID" value="QNQ07711.1"/>
    <property type="molecule type" value="Genomic_DNA"/>
</dbReference>
<dbReference type="Pfam" id="PF03476">
    <property type="entry name" value="MOSC_N"/>
    <property type="match status" value="1"/>
</dbReference>
<dbReference type="Pfam" id="PF03473">
    <property type="entry name" value="MOSC"/>
    <property type="match status" value="1"/>
</dbReference>
<dbReference type="PROSITE" id="PS51340">
    <property type="entry name" value="MOSC"/>
    <property type="match status" value="1"/>
</dbReference>
<dbReference type="SUPFAM" id="SSF50800">
    <property type="entry name" value="PK beta-barrel domain-like"/>
    <property type="match status" value="1"/>
</dbReference>
<dbReference type="InterPro" id="IPR005302">
    <property type="entry name" value="MoCF_Sase_C"/>
</dbReference>
<keyword evidence="3" id="KW-1185">Reference proteome</keyword>